<feature type="region of interest" description="Disordered" evidence="1">
    <location>
        <begin position="15"/>
        <end position="51"/>
    </location>
</feature>
<keyword evidence="2" id="KW-0812">Transmembrane</keyword>
<dbReference type="OMA" id="GMFELPR"/>
<dbReference type="AlphaFoldDB" id="A0A834YFF6"/>
<organism evidence="3 4">
    <name type="scientific">Tetracentron sinense</name>
    <name type="common">Spur-leaf</name>
    <dbReference type="NCBI Taxonomy" id="13715"/>
    <lineage>
        <taxon>Eukaryota</taxon>
        <taxon>Viridiplantae</taxon>
        <taxon>Streptophyta</taxon>
        <taxon>Embryophyta</taxon>
        <taxon>Tracheophyta</taxon>
        <taxon>Spermatophyta</taxon>
        <taxon>Magnoliopsida</taxon>
        <taxon>Trochodendrales</taxon>
        <taxon>Trochodendraceae</taxon>
        <taxon>Tetracentron</taxon>
    </lineage>
</organism>
<evidence type="ECO:0008006" key="5">
    <source>
        <dbReference type="Google" id="ProtNLM"/>
    </source>
</evidence>
<keyword evidence="2" id="KW-1133">Transmembrane helix</keyword>
<dbReference type="EMBL" id="JABCRI010000023">
    <property type="protein sequence ID" value="KAF8378459.1"/>
    <property type="molecule type" value="Genomic_DNA"/>
</dbReference>
<evidence type="ECO:0000256" key="2">
    <source>
        <dbReference type="SAM" id="Phobius"/>
    </source>
</evidence>
<reference evidence="3 4" key="1">
    <citation type="submission" date="2020-04" db="EMBL/GenBank/DDBJ databases">
        <title>Plant Genome Project.</title>
        <authorList>
            <person name="Zhang R.-G."/>
        </authorList>
    </citation>
    <scope>NUCLEOTIDE SEQUENCE [LARGE SCALE GENOMIC DNA]</scope>
    <source>
        <strain evidence="3">YNK0</strain>
        <tissue evidence="3">Leaf</tissue>
    </source>
</reference>
<dbReference type="OrthoDB" id="1865221at2759"/>
<dbReference type="PANTHER" id="PTHR46996">
    <property type="entry name" value="OS05G0488500 PROTEIN"/>
    <property type="match status" value="1"/>
</dbReference>
<evidence type="ECO:0000313" key="4">
    <source>
        <dbReference type="Proteomes" id="UP000655225"/>
    </source>
</evidence>
<evidence type="ECO:0000313" key="3">
    <source>
        <dbReference type="EMBL" id="KAF8378459.1"/>
    </source>
</evidence>
<keyword evidence="4" id="KW-1185">Reference proteome</keyword>
<feature type="transmembrane region" description="Helical" evidence="2">
    <location>
        <begin position="112"/>
        <end position="131"/>
    </location>
</feature>
<protein>
    <recommendedName>
        <fullName evidence="5">Ribosomal protein L34e superfamily protein</fullName>
    </recommendedName>
</protein>
<keyword evidence="2" id="KW-0472">Membrane</keyword>
<feature type="compositionally biased region" description="Basic residues" evidence="1">
    <location>
        <begin position="34"/>
        <end position="44"/>
    </location>
</feature>
<sequence length="232" mass="25683">MVYFDNSISLCKPLDQPTNMANPLKLTDPSSNSRKNHQAQRNRKQPNSVTPIKITPCHRSRTVAVDVVILIAVIGACGFLFFPYIKLFCDGIVEIGGATVSMVREELCQAPMIYAFLGLGVLFAILAVWGISKFFSRKCWRPNCLGLHKAAEFDIQLETEECVKNSTSSLVKDGGGKGVFELGLDHHKELEAELRKMAPQNGRAVLVFRARCGCSVGRMEVPAPKKFRKIAK</sequence>
<dbReference type="PANTHER" id="PTHR46996:SF4">
    <property type="entry name" value="RIBOSOMAL PROTEIN L34E SUPERFAMILY PROTEIN"/>
    <property type="match status" value="1"/>
</dbReference>
<proteinExistence type="predicted"/>
<accession>A0A834YFF6</accession>
<gene>
    <name evidence="3" type="ORF">HHK36_029799</name>
</gene>
<dbReference type="Proteomes" id="UP000655225">
    <property type="component" value="Unassembled WGS sequence"/>
</dbReference>
<evidence type="ECO:0000256" key="1">
    <source>
        <dbReference type="SAM" id="MobiDB-lite"/>
    </source>
</evidence>
<name>A0A834YFF6_TETSI</name>
<feature type="transmembrane region" description="Helical" evidence="2">
    <location>
        <begin position="63"/>
        <end position="85"/>
    </location>
</feature>
<comment type="caution">
    <text evidence="3">The sequence shown here is derived from an EMBL/GenBank/DDBJ whole genome shotgun (WGS) entry which is preliminary data.</text>
</comment>